<dbReference type="InterPro" id="IPR000873">
    <property type="entry name" value="AMP-dep_synth/lig_dom"/>
</dbReference>
<feature type="domain" description="AMP-binding enzyme C-terminal" evidence="2">
    <location>
        <begin position="459"/>
        <end position="530"/>
    </location>
</feature>
<organism evidence="3 4">
    <name type="scientific">Candidatus Venteria ishoeyi</name>
    <dbReference type="NCBI Taxonomy" id="1899563"/>
    <lineage>
        <taxon>Bacteria</taxon>
        <taxon>Pseudomonadati</taxon>
        <taxon>Pseudomonadota</taxon>
        <taxon>Gammaproteobacteria</taxon>
        <taxon>Thiotrichales</taxon>
        <taxon>Thiotrichaceae</taxon>
        <taxon>Venteria</taxon>
    </lineage>
</organism>
<dbReference type="Pfam" id="PF00501">
    <property type="entry name" value="AMP-binding"/>
    <property type="match status" value="1"/>
</dbReference>
<dbReference type="GO" id="GO:0016877">
    <property type="term" value="F:ligase activity, forming carbon-sulfur bonds"/>
    <property type="evidence" value="ECO:0007669"/>
    <property type="project" value="UniProtKB-ARBA"/>
</dbReference>
<dbReference type="Gene3D" id="3.30.300.30">
    <property type="match status" value="1"/>
</dbReference>
<dbReference type="InterPro" id="IPR020845">
    <property type="entry name" value="AMP-binding_CS"/>
</dbReference>
<reference evidence="3 4" key="1">
    <citation type="submission" date="2016-10" db="EMBL/GenBank/DDBJ databases">
        <authorList>
            <person name="de Groot N.N."/>
        </authorList>
    </citation>
    <scope>NUCLEOTIDE SEQUENCE [LARGE SCALE GENOMIC DNA]</scope>
    <source>
        <strain evidence="3">MBHS1</strain>
    </source>
</reference>
<evidence type="ECO:0000313" key="3">
    <source>
        <dbReference type="EMBL" id="SEH06861.1"/>
    </source>
</evidence>
<dbReference type="InterPro" id="IPR045851">
    <property type="entry name" value="AMP-bd_C_sf"/>
</dbReference>
<accession>A0A1H6FBT7</accession>
<dbReference type="InterPro" id="IPR025110">
    <property type="entry name" value="AMP-bd_C"/>
</dbReference>
<dbReference type="OrthoDB" id="5618670at2"/>
<dbReference type="EMBL" id="FMSV02000510">
    <property type="protein sequence ID" value="SEH06861.1"/>
    <property type="molecule type" value="Genomic_DNA"/>
</dbReference>
<dbReference type="PANTHER" id="PTHR43767">
    <property type="entry name" value="LONG-CHAIN-FATTY-ACID--COA LIGASE"/>
    <property type="match status" value="1"/>
</dbReference>
<dbReference type="InterPro" id="IPR042099">
    <property type="entry name" value="ANL_N_sf"/>
</dbReference>
<dbReference type="Proteomes" id="UP000236724">
    <property type="component" value="Unassembled WGS sequence"/>
</dbReference>
<evidence type="ECO:0000259" key="1">
    <source>
        <dbReference type="Pfam" id="PF00501"/>
    </source>
</evidence>
<dbReference type="Pfam" id="PF13193">
    <property type="entry name" value="AMP-binding_C"/>
    <property type="match status" value="1"/>
</dbReference>
<dbReference type="Gene3D" id="3.40.50.12780">
    <property type="entry name" value="N-terminal domain of ligase-like"/>
    <property type="match status" value="1"/>
</dbReference>
<evidence type="ECO:0000313" key="4">
    <source>
        <dbReference type="Proteomes" id="UP000236724"/>
    </source>
</evidence>
<sequence>MSPSHPQHILDLFQDVCTRYAQSTALTQHLSRNKQFKISFAQLNFRANALADYLLQRGLQPQAKVGLYMRRCPEQVIAMLAILKAGAIFYNLNPKLSAAQVNYSLKICASSWLLVDNTALLRLQQANTLMPTKLLRFSDEILTPIHASLIDKLSQHLQVDNLSCQDLNTTDPVKSVLSSQSSSASMAATVLFTSGSTGDPKAVQIGHTDLLKRVSKEITAYALTSEDRLLNVLPFSFDVGLNQLFSTLCSGAELILLNSWLAVDICHVIKQHQITGVSGVPSLWAQLMANPDSTWQKQAQESLQNLRYLTISGGDMPIPQLQQLRQLVPQTQIYKTYGQTEAFRLTMLLPAEFDKHMESVGRVIPGVELLIVNSQNQPVPTGEQGEVVMSGEGMMQAYLNDTRHDLSLRRHPLRNGRMAIYTGDIGRLDEQAYLYLLGRKDKMLKIQGNRVYPQEVVHIMLTHEAIQEAVVVGGENKIGEKILCAAVRLRPTMRLTLIELKAFLSQHLPSYMQPTQLQFVEDFPRTPSGKIQLSTIEDSCCEC</sequence>
<dbReference type="SUPFAM" id="SSF56801">
    <property type="entry name" value="Acetyl-CoA synthetase-like"/>
    <property type="match status" value="1"/>
</dbReference>
<gene>
    <name evidence="3" type="primary">lgrD</name>
    <name evidence="3" type="ORF">MBHS_02727</name>
</gene>
<dbReference type="RefSeq" id="WP_103920585.1">
    <property type="nucleotide sequence ID" value="NZ_FMSV02000510.1"/>
</dbReference>
<dbReference type="PROSITE" id="PS00455">
    <property type="entry name" value="AMP_BINDING"/>
    <property type="match status" value="1"/>
</dbReference>
<evidence type="ECO:0000259" key="2">
    <source>
        <dbReference type="Pfam" id="PF13193"/>
    </source>
</evidence>
<dbReference type="PANTHER" id="PTHR43767:SF10">
    <property type="entry name" value="SURFACTIN SYNTHASE SUBUNIT 1"/>
    <property type="match status" value="1"/>
</dbReference>
<dbReference type="InterPro" id="IPR050237">
    <property type="entry name" value="ATP-dep_AMP-bd_enzyme"/>
</dbReference>
<protein>
    <submittedName>
        <fullName evidence="3">Linear gramicidin synthase subunit D</fullName>
    </submittedName>
</protein>
<dbReference type="AlphaFoldDB" id="A0A1H6FBT7"/>
<keyword evidence="4" id="KW-1185">Reference proteome</keyword>
<proteinExistence type="predicted"/>
<feature type="domain" description="AMP-dependent synthetase/ligase" evidence="1">
    <location>
        <begin position="13"/>
        <end position="399"/>
    </location>
</feature>
<name>A0A1H6FBT7_9GAMM</name>